<reference evidence="1" key="1">
    <citation type="submission" date="2020-11" db="EMBL/GenBank/DDBJ databases">
        <authorList>
            <consortium name="DOE Joint Genome Institute"/>
            <person name="Ahrendt S."/>
            <person name="Riley R."/>
            <person name="Andreopoulos W."/>
            <person name="Labutti K."/>
            <person name="Pangilinan J."/>
            <person name="Ruiz-Duenas F.J."/>
            <person name="Barrasa J.M."/>
            <person name="Sanchez-Garcia M."/>
            <person name="Camarero S."/>
            <person name="Miyauchi S."/>
            <person name="Serrano A."/>
            <person name="Linde D."/>
            <person name="Babiker R."/>
            <person name="Drula E."/>
            <person name="Ayuso-Fernandez I."/>
            <person name="Pacheco R."/>
            <person name="Padilla G."/>
            <person name="Ferreira P."/>
            <person name="Barriuso J."/>
            <person name="Kellner H."/>
            <person name="Castanera R."/>
            <person name="Alfaro M."/>
            <person name="Ramirez L."/>
            <person name="Pisabarro A.G."/>
            <person name="Kuo A."/>
            <person name="Tritt A."/>
            <person name="Lipzen A."/>
            <person name="He G."/>
            <person name="Yan M."/>
            <person name="Ng V."/>
            <person name="Cullen D."/>
            <person name="Martin F."/>
            <person name="Rosso M.-N."/>
            <person name="Henrissat B."/>
            <person name="Hibbett D."/>
            <person name="Martinez A.T."/>
            <person name="Grigoriev I.V."/>
        </authorList>
    </citation>
    <scope>NUCLEOTIDE SEQUENCE</scope>
    <source>
        <strain evidence="1">CIRM-BRFM 674</strain>
    </source>
</reference>
<protein>
    <submittedName>
        <fullName evidence="1">Uncharacterized protein</fullName>
    </submittedName>
</protein>
<dbReference type="AlphaFoldDB" id="A0A9P5Z680"/>
<gene>
    <name evidence="1" type="ORF">BDN70DRAFT_930590</name>
</gene>
<organism evidence="1 2">
    <name type="scientific">Pholiota conissans</name>
    <dbReference type="NCBI Taxonomy" id="109636"/>
    <lineage>
        <taxon>Eukaryota</taxon>
        <taxon>Fungi</taxon>
        <taxon>Dikarya</taxon>
        <taxon>Basidiomycota</taxon>
        <taxon>Agaricomycotina</taxon>
        <taxon>Agaricomycetes</taxon>
        <taxon>Agaricomycetidae</taxon>
        <taxon>Agaricales</taxon>
        <taxon>Agaricineae</taxon>
        <taxon>Strophariaceae</taxon>
        <taxon>Pholiota</taxon>
    </lineage>
</organism>
<comment type="caution">
    <text evidence="1">The sequence shown here is derived from an EMBL/GenBank/DDBJ whole genome shotgun (WGS) entry which is preliminary data.</text>
</comment>
<name>A0A9P5Z680_9AGAR</name>
<sequence length="162" mass="18758">MNINENTFYVDPGYTPDNPEARQVYSVGGYSYTFEDLEHFADTCRIEWTDRRTLLGLFKRHIRQHDLVTLYEDSRAKTTLCFVIGYQCGYCTLGHRFKPDAIDEKIRRICVKFGFPENPPFRTVKDPTGIAYPSLSQELRQLPEWYNEAGSESESGNGSDHK</sequence>
<accession>A0A9P5Z680</accession>
<evidence type="ECO:0000313" key="2">
    <source>
        <dbReference type="Proteomes" id="UP000807469"/>
    </source>
</evidence>
<keyword evidence="2" id="KW-1185">Reference proteome</keyword>
<dbReference type="EMBL" id="MU155174">
    <property type="protein sequence ID" value="KAF9481757.1"/>
    <property type="molecule type" value="Genomic_DNA"/>
</dbReference>
<dbReference type="Proteomes" id="UP000807469">
    <property type="component" value="Unassembled WGS sequence"/>
</dbReference>
<evidence type="ECO:0000313" key="1">
    <source>
        <dbReference type="EMBL" id="KAF9481757.1"/>
    </source>
</evidence>
<proteinExistence type="predicted"/>